<protein>
    <recommendedName>
        <fullName evidence="3">Transposase</fullName>
    </recommendedName>
</protein>
<sequence>MLVDGPVHVTRPRVRRRPVDQIAIDASTRLIIAISEPQPGNRNDTIVYRTRRRGAWEGRYSCHQ</sequence>
<proteinExistence type="predicted"/>
<gene>
    <name evidence="1" type="ORF">U2F25_05780</name>
</gene>
<evidence type="ECO:0000313" key="1">
    <source>
        <dbReference type="EMBL" id="MDZ5488982.1"/>
    </source>
</evidence>
<reference evidence="1 2" key="1">
    <citation type="submission" date="2023-12" db="EMBL/GenBank/DDBJ databases">
        <title>Micromonospora sp. nov., isolated from Atacama Desert.</title>
        <authorList>
            <person name="Carro L."/>
            <person name="Golinska P."/>
            <person name="Klenk H.-P."/>
            <person name="Goodfellow M."/>
        </authorList>
    </citation>
    <scope>NUCLEOTIDE SEQUENCE [LARGE SCALE GENOMIC DNA]</scope>
    <source>
        <strain evidence="1 2">4G53</strain>
    </source>
</reference>
<organism evidence="1 2">
    <name type="scientific">Micromonospora sicca</name>
    <dbReference type="NCBI Taxonomy" id="2202420"/>
    <lineage>
        <taxon>Bacteria</taxon>
        <taxon>Bacillati</taxon>
        <taxon>Actinomycetota</taxon>
        <taxon>Actinomycetes</taxon>
        <taxon>Micromonosporales</taxon>
        <taxon>Micromonosporaceae</taxon>
        <taxon>Micromonospora</taxon>
    </lineage>
</organism>
<comment type="caution">
    <text evidence="1">The sequence shown here is derived from an EMBL/GenBank/DDBJ whole genome shotgun (WGS) entry which is preliminary data.</text>
</comment>
<dbReference type="EMBL" id="JAXOTQ010000005">
    <property type="protein sequence ID" value="MDZ5488982.1"/>
    <property type="molecule type" value="Genomic_DNA"/>
</dbReference>
<accession>A0ABU5J8S4</accession>
<keyword evidence="2" id="KW-1185">Reference proteome</keyword>
<evidence type="ECO:0000313" key="2">
    <source>
        <dbReference type="Proteomes" id="UP001290101"/>
    </source>
</evidence>
<name>A0ABU5J8S4_9ACTN</name>
<dbReference type="Proteomes" id="UP001290101">
    <property type="component" value="Unassembled WGS sequence"/>
</dbReference>
<evidence type="ECO:0008006" key="3">
    <source>
        <dbReference type="Google" id="ProtNLM"/>
    </source>
</evidence>